<dbReference type="Gene3D" id="3.40.50.720">
    <property type="entry name" value="NAD(P)-binding Rossmann-like Domain"/>
    <property type="match status" value="1"/>
</dbReference>
<protein>
    <submittedName>
        <fullName evidence="6">NAD(P)-dependent dehydrogenase (Short-subunit alcohol dehydrogenase family)</fullName>
    </submittedName>
</protein>
<evidence type="ECO:0000256" key="1">
    <source>
        <dbReference type="ARBA" id="ARBA00006484"/>
    </source>
</evidence>
<dbReference type="RefSeq" id="WP_182516624.1">
    <property type="nucleotide sequence ID" value="NZ_JACGXP010000004.1"/>
</dbReference>
<dbReference type="SMART" id="SM00822">
    <property type="entry name" value="PKS_KR"/>
    <property type="match status" value="1"/>
</dbReference>
<comment type="caution">
    <text evidence="6">The sequence shown here is derived from an EMBL/GenBank/DDBJ whole genome shotgun (WGS) entry which is preliminary data.</text>
</comment>
<keyword evidence="2" id="KW-0521">NADP</keyword>
<dbReference type="PRINTS" id="PR00081">
    <property type="entry name" value="GDHRDH"/>
</dbReference>
<dbReference type="EMBL" id="JACGXP010000004">
    <property type="protein sequence ID" value="MBA8991556.1"/>
    <property type="molecule type" value="Genomic_DNA"/>
</dbReference>
<dbReference type="CDD" id="cd05233">
    <property type="entry name" value="SDR_c"/>
    <property type="match status" value="1"/>
</dbReference>
<evidence type="ECO:0000259" key="5">
    <source>
        <dbReference type="SMART" id="SM00822"/>
    </source>
</evidence>
<sequence length="239" mass="24795">MDIDGKVVLVTGASSGIGESTARAAAAAGAKLVLAARRADRLEALAAELGDAVVVVTDMRQPEQIRDMIAVAVERHGGVDVLVNNAGQGLHVPVEQIQLDDLRAIVELNVYGPLLAMQLVAPLMRARGGGSIVNVSSGTTRLARTVGAGGYAASKAALNMLSRTARNELADDGISVSTVYPFVTETEFHDVLRAGGRPGARSGFAADPPERVAEAILELVRTGAEEALLVPDQLRDAVS</sequence>
<dbReference type="InterPro" id="IPR002347">
    <property type="entry name" value="SDR_fam"/>
</dbReference>
<evidence type="ECO:0000313" key="6">
    <source>
        <dbReference type="EMBL" id="MBA8991556.1"/>
    </source>
</evidence>
<feature type="domain" description="Ketoreductase" evidence="5">
    <location>
        <begin position="6"/>
        <end position="186"/>
    </location>
</feature>
<dbReference type="PANTHER" id="PTHR43391">
    <property type="entry name" value="RETINOL DEHYDROGENASE-RELATED"/>
    <property type="match status" value="1"/>
</dbReference>
<gene>
    <name evidence="6" type="ORF">FHW23_002825</name>
</gene>
<evidence type="ECO:0000256" key="3">
    <source>
        <dbReference type="ARBA" id="ARBA00023002"/>
    </source>
</evidence>
<dbReference type="Proteomes" id="UP000590225">
    <property type="component" value="Unassembled WGS sequence"/>
</dbReference>
<dbReference type="SUPFAM" id="SSF51735">
    <property type="entry name" value="NAD(P)-binding Rossmann-fold domains"/>
    <property type="match status" value="1"/>
</dbReference>
<accession>A0AAW3T8D7</accession>
<keyword evidence="3" id="KW-0560">Oxidoreductase</keyword>
<name>A0AAW3T8D7_9MICO</name>
<evidence type="ECO:0000313" key="7">
    <source>
        <dbReference type="Proteomes" id="UP000590225"/>
    </source>
</evidence>
<evidence type="ECO:0000256" key="2">
    <source>
        <dbReference type="ARBA" id="ARBA00022857"/>
    </source>
</evidence>
<proteinExistence type="inferred from homology"/>
<dbReference type="PANTHER" id="PTHR43391:SF14">
    <property type="entry name" value="DEHYDROGENASE_REDUCTASE SDR FAMILY PROTEIN 7-LIKE"/>
    <property type="match status" value="1"/>
</dbReference>
<dbReference type="GO" id="GO:0016491">
    <property type="term" value="F:oxidoreductase activity"/>
    <property type="evidence" value="ECO:0007669"/>
    <property type="project" value="UniProtKB-KW"/>
</dbReference>
<dbReference type="Pfam" id="PF00106">
    <property type="entry name" value="adh_short"/>
    <property type="match status" value="1"/>
</dbReference>
<reference evidence="6 7" key="1">
    <citation type="submission" date="2020-07" db="EMBL/GenBank/DDBJ databases">
        <title>Above-ground endophytic microbial communities from plants in different locations in the United States.</title>
        <authorList>
            <person name="Frank C."/>
        </authorList>
    </citation>
    <scope>NUCLEOTIDE SEQUENCE [LARGE SCALE GENOMIC DNA]</scope>
    <source>
        <strain evidence="6 7">WPL5_2</strain>
    </source>
</reference>
<comment type="similarity">
    <text evidence="1 4">Belongs to the short-chain dehydrogenases/reductases (SDR) family.</text>
</comment>
<dbReference type="PRINTS" id="PR00080">
    <property type="entry name" value="SDRFAMILY"/>
</dbReference>
<organism evidence="6 7">
    <name type="scientific">Curtobacterium pusillum</name>
    <dbReference type="NCBI Taxonomy" id="69373"/>
    <lineage>
        <taxon>Bacteria</taxon>
        <taxon>Bacillati</taxon>
        <taxon>Actinomycetota</taxon>
        <taxon>Actinomycetes</taxon>
        <taxon>Micrococcales</taxon>
        <taxon>Microbacteriaceae</taxon>
        <taxon>Curtobacterium</taxon>
    </lineage>
</organism>
<evidence type="ECO:0000256" key="4">
    <source>
        <dbReference type="RuleBase" id="RU000363"/>
    </source>
</evidence>
<dbReference type="AlphaFoldDB" id="A0AAW3T8D7"/>
<dbReference type="InterPro" id="IPR036291">
    <property type="entry name" value="NAD(P)-bd_dom_sf"/>
</dbReference>
<dbReference type="InterPro" id="IPR057326">
    <property type="entry name" value="KR_dom"/>
</dbReference>